<keyword evidence="2" id="KW-0472">Membrane</keyword>
<reference evidence="3 4" key="1">
    <citation type="journal article" date="2015" name="Genome Biol. Evol.">
        <title>Comparative Genomics of a Bacterivorous Green Alga Reveals Evolutionary Causalities and Consequences of Phago-Mixotrophic Mode of Nutrition.</title>
        <authorList>
            <person name="Burns J.A."/>
            <person name="Paasch A."/>
            <person name="Narechania A."/>
            <person name="Kim E."/>
        </authorList>
    </citation>
    <scope>NUCLEOTIDE SEQUENCE [LARGE SCALE GENOMIC DNA]</scope>
    <source>
        <strain evidence="3 4">PLY_AMNH</strain>
    </source>
</reference>
<accession>A0AAE0BMG5</accession>
<evidence type="ECO:0000256" key="2">
    <source>
        <dbReference type="SAM" id="Phobius"/>
    </source>
</evidence>
<feature type="region of interest" description="Disordered" evidence="1">
    <location>
        <begin position="1"/>
        <end position="26"/>
    </location>
</feature>
<evidence type="ECO:0000313" key="4">
    <source>
        <dbReference type="Proteomes" id="UP001190700"/>
    </source>
</evidence>
<dbReference type="Proteomes" id="UP001190700">
    <property type="component" value="Unassembled WGS sequence"/>
</dbReference>
<name>A0AAE0BMG5_9CHLO</name>
<organism evidence="3 4">
    <name type="scientific">Cymbomonas tetramitiformis</name>
    <dbReference type="NCBI Taxonomy" id="36881"/>
    <lineage>
        <taxon>Eukaryota</taxon>
        <taxon>Viridiplantae</taxon>
        <taxon>Chlorophyta</taxon>
        <taxon>Pyramimonadophyceae</taxon>
        <taxon>Pyramimonadales</taxon>
        <taxon>Pyramimonadaceae</taxon>
        <taxon>Cymbomonas</taxon>
    </lineage>
</organism>
<sequence>MVKDEGEGKERRRRRDVSDEEDDDKKGFSWTPILLLLMMIGPGLVPAMEYIFVLFNGPKNLPPDQFRKKLVDFYKKYNPAKLHKKGYLEKLMSKFQENQEHLFQNLEMKYRNDKTYRIQRLFYCVRPTLR</sequence>
<dbReference type="AlphaFoldDB" id="A0AAE0BMG5"/>
<gene>
    <name evidence="3" type="ORF">CYMTET_51325</name>
</gene>
<dbReference type="EMBL" id="LGRX02034143">
    <property type="protein sequence ID" value="KAK3238679.1"/>
    <property type="molecule type" value="Genomic_DNA"/>
</dbReference>
<proteinExistence type="predicted"/>
<comment type="caution">
    <text evidence="3">The sequence shown here is derived from an EMBL/GenBank/DDBJ whole genome shotgun (WGS) entry which is preliminary data.</text>
</comment>
<evidence type="ECO:0000313" key="3">
    <source>
        <dbReference type="EMBL" id="KAK3238679.1"/>
    </source>
</evidence>
<feature type="compositionally biased region" description="Basic and acidic residues" evidence="1">
    <location>
        <begin position="1"/>
        <end position="10"/>
    </location>
</feature>
<keyword evidence="2" id="KW-1133">Transmembrane helix</keyword>
<keyword evidence="4" id="KW-1185">Reference proteome</keyword>
<feature type="transmembrane region" description="Helical" evidence="2">
    <location>
        <begin position="33"/>
        <end position="55"/>
    </location>
</feature>
<protein>
    <submittedName>
        <fullName evidence="3">Uncharacterized protein</fullName>
    </submittedName>
</protein>
<evidence type="ECO:0000256" key="1">
    <source>
        <dbReference type="SAM" id="MobiDB-lite"/>
    </source>
</evidence>
<keyword evidence="2" id="KW-0812">Transmembrane</keyword>